<proteinExistence type="predicted"/>
<accession>A0AC35GLU1</accession>
<evidence type="ECO:0000313" key="1">
    <source>
        <dbReference type="Proteomes" id="UP000887580"/>
    </source>
</evidence>
<dbReference type="WBParaSite" id="PS1159_v2.g672.t1">
    <property type="protein sequence ID" value="PS1159_v2.g672.t1"/>
    <property type="gene ID" value="PS1159_v2.g672"/>
</dbReference>
<organism evidence="1 2">
    <name type="scientific">Panagrolaimus sp. PS1159</name>
    <dbReference type="NCBI Taxonomy" id="55785"/>
    <lineage>
        <taxon>Eukaryota</taxon>
        <taxon>Metazoa</taxon>
        <taxon>Ecdysozoa</taxon>
        <taxon>Nematoda</taxon>
        <taxon>Chromadorea</taxon>
        <taxon>Rhabditida</taxon>
        <taxon>Tylenchina</taxon>
        <taxon>Panagrolaimomorpha</taxon>
        <taxon>Panagrolaimoidea</taxon>
        <taxon>Panagrolaimidae</taxon>
        <taxon>Panagrolaimus</taxon>
    </lineage>
</organism>
<protein>
    <submittedName>
        <fullName evidence="2">EB domain-containing protein</fullName>
    </submittedName>
</protein>
<reference evidence="2" key="1">
    <citation type="submission" date="2022-11" db="UniProtKB">
        <authorList>
            <consortium name="WormBaseParasite"/>
        </authorList>
    </citation>
    <scope>IDENTIFICATION</scope>
</reference>
<evidence type="ECO:0000313" key="2">
    <source>
        <dbReference type="WBParaSite" id="PS1159_v2.g672.t1"/>
    </source>
</evidence>
<name>A0AC35GLU1_9BILA</name>
<sequence>MVSFLLFSCISGACACPAPIAYSPVVGCAPLPPPPPPPPVPVVTGRLIPQALPGAPCEPGVECTGGSVCSMGICLCPPELVQEGTVCVSRTIYGIVPPPPPPPVFVPAPVYAAPVALPPPPPVAFAPPCPPQYAPYNGGCVRRKHARKEATSEEKPEEQ</sequence>
<dbReference type="Proteomes" id="UP000887580">
    <property type="component" value="Unplaced"/>
</dbReference>